<dbReference type="SMART" id="SM00510">
    <property type="entry name" value="TFS2M"/>
    <property type="match status" value="1"/>
</dbReference>
<keyword evidence="14" id="KW-1185">Reference proteome</keyword>
<evidence type="ECO:0000313" key="14">
    <source>
        <dbReference type="Proteomes" id="UP001497392"/>
    </source>
</evidence>
<dbReference type="SUPFAM" id="SSF47676">
    <property type="entry name" value="Conserved domain common to transcription factors TFIIS, elongin A, CRSP70"/>
    <property type="match status" value="1"/>
</dbReference>
<feature type="domain" description="TFIIS-type" evidence="10">
    <location>
        <begin position="290"/>
        <end position="330"/>
    </location>
</feature>
<dbReference type="PROSITE" id="PS51321">
    <property type="entry name" value="TFIIS_CENTRAL"/>
    <property type="match status" value="1"/>
</dbReference>
<evidence type="ECO:0000256" key="7">
    <source>
        <dbReference type="PROSITE-ProRule" id="PRU00649"/>
    </source>
</evidence>
<accession>A0ABP1G8Y4</accession>
<dbReference type="Gene3D" id="2.20.25.10">
    <property type="match status" value="1"/>
</dbReference>
<keyword evidence="3 6" id="KW-0863">Zinc-finger</keyword>
<dbReference type="InterPro" id="IPR006289">
    <property type="entry name" value="TFSII"/>
</dbReference>
<evidence type="ECO:0000259" key="12">
    <source>
        <dbReference type="PROSITE" id="PS51321"/>
    </source>
</evidence>
<proteinExistence type="inferred from homology"/>
<dbReference type="EMBL" id="CAXHTA020000018">
    <property type="protein sequence ID" value="CAL5228262.1"/>
    <property type="molecule type" value="Genomic_DNA"/>
</dbReference>
<evidence type="ECO:0000256" key="5">
    <source>
        <dbReference type="ARBA" id="ARBA00023242"/>
    </source>
</evidence>
<keyword evidence="4 8" id="KW-0862">Zinc</keyword>
<evidence type="ECO:0000256" key="6">
    <source>
        <dbReference type="PROSITE-ProRule" id="PRU00472"/>
    </source>
</evidence>
<comment type="subcellular location">
    <subcellularLocation>
        <location evidence="1 7 8">Nucleus</location>
    </subcellularLocation>
</comment>
<evidence type="ECO:0000256" key="9">
    <source>
        <dbReference type="SAM" id="MobiDB-lite"/>
    </source>
</evidence>
<dbReference type="Pfam" id="PF01096">
    <property type="entry name" value="Zn_ribbon_TFIIS"/>
    <property type="match status" value="1"/>
</dbReference>
<dbReference type="InterPro" id="IPR036575">
    <property type="entry name" value="TFIIS_cen_dom_sf"/>
</dbReference>
<evidence type="ECO:0000256" key="1">
    <source>
        <dbReference type="ARBA" id="ARBA00004123"/>
    </source>
</evidence>
<dbReference type="SUPFAM" id="SSF46942">
    <property type="entry name" value="Elongation factor TFIIS domain 2"/>
    <property type="match status" value="1"/>
</dbReference>
<sequence>MAASTATELAKDIDTALGLSDKALEDPDAAQQLTGLIKDLLDYKVTTDILVSTQAGKKLKKLTKHSNTAVAQAAAATVAAWKASVTQEVAEQNGSAATNGVSHSSQLSSQPSQASDSDQRPAKRQKSVSGPGADLAGVATAGSTAAADKEQVPANSNSSGPAPISATGDSTRDKARQLFSDGLQMALPDVPGGDVAFASAEVECAMYAASGGVNKDYKTITRRLSFNIKDPKNPDLRRKVLAGDVTGEDLINMSPEELASDARKSQNAQIRKEALKESERGQHLKKATTDQFQCGKCRQRKTQYYQMQTRSADEPMTTFVTCVNCGNRWKFC</sequence>
<dbReference type="InterPro" id="IPR035441">
    <property type="entry name" value="TFIIS/LEDGF_dom_sf"/>
</dbReference>
<dbReference type="InterPro" id="IPR003618">
    <property type="entry name" value="TFIIS_cen_dom"/>
</dbReference>
<keyword evidence="8" id="KW-0804">Transcription</keyword>
<dbReference type="PROSITE" id="PS00466">
    <property type="entry name" value="ZF_TFIIS_1"/>
    <property type="match status" value="1"/>
</dbReference>
<evidence type="ECO:0000313" key="13">
    <source>
        <dbReference type="EMBL" id="CAL5228262.1"/>
    </source>
</evidence>
<feature type="region of interest" description="Disordered" evidence="9">
    <location>
        <begin position="91"/>
        <end position="173"/>
    </location>
</feature>
<feature type="domain" description="TFIIS N-terminal" evidence="11">
    <location>
        <begin position="11"/>
        <end position="88"/>
    </location>
</feature>
<dbReference type="SUPFAM" id="SSF57783">
    <property type="entry name" value="Zinc beta-ribbon"/>
    <property type="match status" value="1"/>
</dbReference>
<dbReference type="PROSITE" id="PS51133">
    <property type="entry name" value="ZF_TFIIS_2"/>
    <property type="match status" value="1"/>
</dbReference>
<dbReference type="NCBIfam" id="TIGR01385">
    <property type="entry name" value="TFSII"/>
    <property type="match status" value="1"/>
</dbReference>
<dbReference type="CDD" id="cd13749">
    <property type="entry name" value="Zn-ribbon_TFIIS"/>
    <property type="match status" value="1"/>
</dbReference>
<keyword evidence="8" id="KW-0238">DNA-binding</keyword>
<organism evidence="13 14">
    <name type="scientific">Coccomyxa viridis</name>
    <dbReference type="NCBI Taxonomy" id="1274662"/>
    <lineage>
        <taxon>Eukaryota</taxon>
        <taxon>Viridiplantae</taxon>
        <taxon>Chlorophyta</taxon>
        <taxon>core chlorophytes</taxon>
        <taxon>Trebouxiophyceae</taxon>
        <taxon>Trebouxiophyceae incertae sedis</taxon>
        <taxon>Coccomyxaceae</taxon>
        <taxon>Coccomyxa</taxon>
    </lineage>
</organism>
<dbReference type="PIRSF" id="PIRSF006704">
    <property type="entry name" value="TF_IIS"/>
    <property type="match status" value="1"/>
</dbReference>
<evidence type="ECO:0000259" key="11">
    <source>
        <dbReference type="PROSITE" id="PS51319"/>
    </source>
</evidence>
<gene>
    <name evidence="13" type="primary">g11365</name>
    <name evidence="13" type="ORF">VP750_LOCUS10168</name>
</gene>
<dbReference type="Proteomes" id="UP001497392">
    <property type="component" value="Unassembled WGS sequence"/>
</dbReference>
<protein>
    <recommendedName>
        <fullName evidence="8">Transcription elongation factor</fullName>
    </recommendedName>
</protein>
<dbReference type="PANTHER" id="PTHR11477:SF0">
    <property type="entry name" value="IP08861P-RELATED"/>
    <property type="match status" value="1"/>
</dbReference>
<dbReference type="SMART" id="SM00509">
    <property type="entry name" value="TFS2N"/>
    <property type="match status" value="1"/>
</dbReference>
<comment type="similarity">
    <text evidence="8">Belongs to the TFS-II family.</text>
</comment>
<keyword evidence="5 7" id="KW-0539">Nucleus</keyword>
<evidence type="ECO:0000259" key="10">
    <source>
        <dbReference type="PROSITE" id="PS51133"/>
    </source>
</evidence>
<evidence type="ECO:0000256" key="2">
    <source>
        <dbReference type="ARBA" id="ARBA00022723"/>
    </source>
</evidence>
<dbReference type="Pfam" id="PF08711">
    <property type="entry name" value="Med26"/>
    <property type="match status" value="1"/>
</dbReference>
<comment type="caution">
    <text evidence="13">The sequence shown here is derived from an EMBL/GenBank/DDBJ whole genome shotgun (WGS) entry which is preliminary data.</text>
</comment>
<dbReference type="Pfam" id="PF07500">
    <property type="entry name" value="TFIIS_M"/>
    <property type="match status" value="1"/>
</dbReference>
<dbReference type="InterPro" id="IPR035100">
    <property type="entry name" value="TF_IIS-typ"/>
</dbReference>
<evidence type="ECO:0000256" key="3">
    <source>
        <dbReference type="ARBA" id="ARBA00022771"/>
    </source>
</evidence>
<feature type="compositionally biased region" description="Low complexity" evidence="9">
    <location>
        <begin position="136"/>
        <end position="146"/>
    </location>
</feature>
<feature type="compositionally biased region" description="Low complexity" evidence="9">
    <location>
        <begin position="102"/>
        <end position="116"/>
    </location>
</feature>
<dbReference type="PROSITE" id="PS51319">
    <property type="entry name" value="TFIIS_N"/>
    <property type="match status" value="1"/>
</dbReference>
<feature type="domain" description="TFIIS central" evidence="12">
    <location>
        <begin position="171"/>
        <end position="286"/>
    </location>
</feature>
<keyword evidence="8" id="KW-0805">Transcription regulation</keyword>
<dbReference type="Gene3D" id="1.10.472.30">
    <property type="entry name" value="Transcription elongation factor S-II, central domain"/>
    <property type="match status" value="1"/>
</dbReference>
<dbReference type="SMART" id="SM00440">
    <property type="entry name" value="ZnF_C2C2"/>
    <property type="match status" value="1"/>
</dbReference>
<dbReference type="InterPro" id="IPR001222">
    <property type="entry name" value="Znf_TFIIS"/>
</dbReference>
<dbReference type="InterPro" id="IPR017923">
    <property type="entry name" value="TFIIS_N"/>
</dbReference>
<dbReference type="PANTHER" id="PTHR11477">
    <property type="entry name" value="TRANSCRIPTION FACTOR S-II ZINC FINGER DOMAIN-CONTAINING PROTEIN"/>
    <property type="match status" value="1"/>
</dbReference>
<dbReference type="Gene3D" id="1.20.930.10">
    <property type="entry name" value="Conserved domain common to transcription factors TFIIS, elongin A, CRSP70"/>
    <property type="match status" value="1"/>
</dbReference>
<reference evidence="13 14" key="1">
    <citation type="submission" date="2024-06" db="EMBL/GenBank/DDBJ databases">
        <authorList>
            <person name="Kraege A."/>
            <person name="Thomma B."/>
        </authorList>
    </citation>
    <scope>NUCLEOTIDE SEQUENCE [LARGE SCALE GENOMIC DNA]</scope>
</reference>
<evidence type="ECO:0000256" key="8">
    <source>
        <dbReference type="RuleBase" id="RU368078"/>
    </source>
</evidence>
<feature type="compositionally biased region" description="Polar residues" evidence="9">
    <location>
        <begin position="91"/>
        <end position="101"/>
    </location>
</feature>
<evidence type="ECO:0000256" key="4">
    <source>
        <dbReference type="ARBA" id="ARBA00022833"/>
    </source>
</evidence>
<dbReference type="InterPro" id="IPR003617">
    <property type="entry name" value="TFIIS/CRSP70_N_sub"/>
</dbReference>
<comment type="function">
    <text evidence="8">Necessary for efficient RNA polymerase II transcription elongation past template-encoded arresting sites.</text>
</comment>
<name>A0ABP1G8Y4_9CHLO</name>
<keyword evidence="2 8" id="KW-0479">Metal-binding</keyword>